<name>A0A1W0WAF5_HYPEX</name>
<dbReference type="Proteomes" id="UP000192578">
    <property type="component" value="Unassembled WGS sequence"/>
</dbReference>
<gene>
    <name evidence="2" type="ORF">BV898_13548</name>
</gene>
<feature type="transmembrane region" description="Helical" evidence="1">
    <location>
        <begin position="28"/>
        <end position="47"/>
    </location>
</feature>
<keyword evidence="1" id="KW-0812">Transmembrane</keyword>
<feature type="transmembrane region" description="Helical" evidence="1">
    <location>
        <begin position="59"/>
        <end position="83"/>
    </location>
</feature>
<organism evidence="2 3">
    <name type="scientific">Hypsibius exemplaris</name>
    <name type="common">Freshwater tardigrade</name>
    <dbReference type="NCBI Taxonomy" id="2072580"/>
    <lineage>
        <taxon>Eukaryota</taxon>
        <taxon>Metazoa</taxon>
        <taxon>Ecdysozoa</taxon>
        <taxon>Tardigrada</taxon>
        <taxon>Eutardigrada</taxon>
        <taxon>Parachela</taxon>
        <taxon>Hypsibioidea</taxon>
        <taxon>Hypsibiidae</taxon>
        <taxon>Hypsibius</taxon>
    </lineage>
</organism>
<sequence>MWIENVERQFDLLQPDHLWIRRDVALDSILALSGLASFICILTAFAGNFIDDENVFHAVVMFSVCAVETMAVLLTICDFWARYLPHPDDVHFVRLLHGAVGFIFSLLSSTLMTAFYVKRWEPRCELNRGRGNIQKCDCLVASSVLGFAITAIFLIKCIAAVWQLKNLR</sequence>
<evidence type="ECO:0000313" key="2">
    <source>
        <dbReference type="EMBL" id="OQV12206.1"/>
    </source>
</evidence>
<proteinExistence type="predicted"/>
<evidence type="ECO:0000256" key="1">
    <source>
        <dbReference type="SAM" id="Phobius"/>
    </source>
</evidence>
<feature type="transmembrane region" description="Helical" evidence="1">
    <location>
        <begin position="95"/>
        <end position="117"/>
    </location>
</feature>
<feature type="transmembrane region" description="Helical" evidence="1">
    <location>
        <begin position="138"/>
        <end position="162"/>
    </location>
</feature>
<keyword evidence="1" id="KW-1133">Transmembrane helix</keyword>
<dbReference type="EMBL" id="MTYJ01000151">
    <property type="protein sequence ID" value="OQV12206.1"/>
    <property type="molecule type" value="Genomic_DNA"/>
</dbReference>
<accession>A0A1W0WAF5</accession>
<reference evidence="3" key="1">
    <citation type="submission" date="2017-01" db="EMBL/GenBank/DDBJ databases">
        <title>Comparative genomics of anhydrobiosis in the tardigrade Hypsibius dujardini.</title>
        <authorList>
            <person name="Yoshida Y."/>
            <person name="Koutsovoulos G."/>
            <person name="Laetsch D."/>
            <person name="Stevens L."/>
            <person name="Kumar S."/>
            <person name="Horikawa D."/>
            <person name="Ishino K."/>
            <person name="Komine S."/>
            <person name="Tomita M."/>
            <person name="Blaxter M."/>
            <person name="Arakawa K."/>
        </authorList>
    </citation>
    <scope>NUCLEOTIDE SEQUENCE [LARGE SCALE GENOMIC DNA]</scope>
    <source>
        <strain evidence="3">Z151</strain>
    </source>
</reference>
<keyword evidence="3" id="KW-1185">Reference proteome</keyword>
<comment type="caution">
    <text evidence="2">The sequence shown here is derived from an EMBL/GenBank/DDBJ whole genome shotgun (WGS) entry which is preliminary data.</text>
</comment>
<dbReference type="AlphaFoldDB" id="A0A1W0WAF5"/>
<protein>
    <submittedName>
        <fullName evidence="2">Uncharacterized protein</fullName>
    </submittedName>
</protein>
<evidence type="ECO:0000313" key="3">
    <source>
        <dbReference type="Proteomes" id="UP000192578"/>
    </source>
</evidence>
<keyword evidence="1" id="KW-0472">Membrane</keyword>
<dbReference type="OrthoDB" id="10480605at2759"/>